<dbReference type="FunFam" id="3.30.70.270:FF:000020">
    <property type="entry name" value="Transposon Tf2-6 polyprotein-like Protein"/>
    <property type="match status" value="1"/>
</dbReference>
<evidence type="ECO:0000313" key="4">
    <source>
        <dbReference type="Proteomes" id="UP000762676"/>
    </source>
</evidence>
<keyword evidence="1" id="KW-0511">Multifunctional enzyme</keyword>
<sequence length="191" mass="21018">MQELRSFLSLINYYGEFIPNVSKLLAPLHLLLRNGQRWVWSIDQESAFTTVKNVLSSDKVLMHFNPKKEIIVVCDASPIGVGAFLSQLDDKGEEKPVIFASRAPSDAERKYSQTDREGLTLVFAVKKSFTTTSLVGLSSLSLTTGLCLVCSVPITSSSSMRLLEFNGGLSSCRPILTHSCTVRAEKTTLMP</sequence>
<evidence type="ECO:0000256" key="1">
    <source>
        <dbReference type="ARBA" id="ARBA00023268"/>
    </source>
</evidence>
<dbReference type="GO" id="GO:0003824">
    <property type="term" value="F:catalytic activity"/>
    <property type="evidence" value="ECO:0007669"/>
    <property type="project" value="UniProtKB-KW"/>
</dbReference>
<reference evidence="3 4" key="1">
    <citation type="journal article" date="2021" name="Elife">
        <title>Chloroplast acquisition without the gene transfer in kleptoplastic sea slugs, Plakobranchus ocellatus.</title>
        <authorList>
            <person name="Maeda T."/>
            <person name="Takahashi S."/>
            <person name="Yoshida T."/>
            <person name="Shimamura S."/>
            <person name="Takaki Y."/>
            <person name="Nagai Y."/>
            <person name="Toyoda A."/>
            <person name="Suzuki Y."/>
            <person name="Arimoto A."/>
            <person name="Ishii H."/>
            <person name="Satoh N."/>
            <person name="Nishiyama T."/>
            <person name="Hasebe M."/>
            <person name="Maruyama T."/>
            <person name="Minagawa J."/>
            <person name="Obokata J."/>
            <person name="Shigenobu S."/>
        </authorList>
    </citation>
    <scope>NUCLEOTIDE SEQUENCE [LARGE SCALE GENOMIC DNA]</scope>
</reference>
<gene>
    <name evidence="3" type="ORF">ElyMa_001676300</name>
</gene>
<feature type="domain" description="Reverse transcriptase/retrotransposon-derived protein RNase H-like" evidence="2">
    <location>
        <begin position="40"/>
        <end position="127"/>
    </location>
</feature>
<keyword evidence="4" id="KW-1185">Reference proteome</keyword>
<evidence type="ECO:0000259" key="2">
    <source>
        <dbReference type="Pfam" id="PF17919"/>
    </source>
</evidence>
<dbReference type="Gene3D" id="3.30.70.270">
    <property type="match status" value="1"/>
</dbReference>
<protein>
    <submittedName>
        <fullName evidence="3">Polyprotein</fullName>
    </submittedName>
</protein>
<organism evidence="3 4">
    <name type="scientific">Elysia marginata</name>
    <dbReference type="NCBI Taxonomy" id="1093978"/>
    <lineage>
        <taxon>Eukaryota</taxon>
        <taxon>Metazoa</taxon>
        <taxon>Spiralia</taxon>
        <taxon>Lophotrochozoa</taxon>
        <taxon>Mollusca</taxon>
        <taxon>Gastropoda</taxon>
        <taxon>Heterobranchia</taxon>
        <taxon>Euthyneura</taxon>
        <taxon>Panpulmonata</taxon>
        <taxon>Sacoglossa</taxon>
        <taxon>Placobranchoidea</taxon>
        <taxon>Plakobranchidae</taxon>
        <taxon>Elysia</taxon>
    </lineage>
</organism>
<dbReference type="EMBL" id="BMAT01003411">
    <property type="protein sequence ID" value="GFS24965.1"/>
    <property type="molecule type" value="Genomic_DNA"/>
</dbReference>
<name>A0AAV4JTC0_9GAST</name>
<dbReference type="PANTHER" id="PTHR37984:SF5">
    <property type="entry name" value="PROTEIN NYNRIN-LIKE"/>
    <property type="match status" value="1"/>
</dbReference>
<dbReference type="InterPro" id="IPR043128">
    <property type="entry name" value="Rev_trsase/Diguanyl_cyclase"/>
</dbReference>
<dbReference type="Proteomes" id="UP000762676">
    <property type="component" value="Unassembled WGS sequence"/>
</dbReference>
<accession>A0AAV4JTC0</accession>
<evidence type="ECO:0000313" key="3">
    <source>
        <dbReference type="EMBL" id="GFS24965.1"/>
    </source>
</evidence>
<dbReference type="InterPro" id="IPR050951">
    <property type="entry name" value="Retrovirus_Pol_polyprotein"/>
</dbReference>
<dbReference type="PANTHER" id="PTHR37984">
    <property type="entry name" value="PROTEIN CBG26694"/>
    <property type="match status" value="1"/>
</dbReference>
<proteinExistence type="predicted"/>
<dbReference type="Pfam" id="PF17919">
    <property type="entry name" value="RT_RNaseH_2"/>
    <property type="match status" value="1"/>
</dbReference>
<dbReference type="SUPFAM" id="SSF56672">
    <property type="entry name" value="DNA/RNA polymerases"/>
    <property type="match status" value="1"/>
</dbReference>
<dbReference type="InterPro" id="IPR043502">
    <property type="entry name" value="DNA/RNA_pol_sf"/>
</dbReference>
<comment type="caution">
    <text evidence="3">The sequence shown here is derived from an EMBL/GenBank/DDBJ whole genome shotgun (WGS) entry which is preliminary data.</text>
</comment>
<dbReference type="AlphaFoldDB" id="A0AAV4JTC0"/>
<dbReference type="InterPro" id="IPR041577">
    <property type="entry name" value="RT_RNaseH_2"/>
</dbReference>